<dbReference type="GO" id="GO:0061564">
    <property type="term" value="P:axon development"/>
    <property type="evidence" value="ECO:0007669"/>
    <property type="project" value="TreeGrafter"/>
</dbReference>
<dbReference type="Pfam" id="PF00010">
    <property type="entry name" value="HLH"/>
    <property type="match status" value="1"/>
</dbReference>
<dbReference type="PANTHER" id="PTHR19290">
    <property type="entry name" value="BASIC HELIX-LOOP-HELIX PROTEIN NEUROGENIN-RELATED"/>
    <property type="match status" value="1"/>
</dbReference>
<dbReference type="CDD" id="cd11430">
    <property type="entry name" value="bHLH_TS_ATOH1_like"/>
    <property type="match status" value="1"/>
</dbReference>
<evidence type="ECO:0000259" key="8">
    <source>
        <dbReference type="PROSITE" id="PS50888"/>
    </source>
</evidence>
<comment type="subcellular location">
    <subcellularLocation>
        <location evidence="1">Nucleus</location>
    </subcellularLocation>
</comment>
<proteinExistence type="predicted"/>
<dbReference type="PROSITE" id="PS50888">
    <property type="entry name" value="BHLH"/>
    <property type="match status" value="1"/>
</dbReference>
<sequence length="129" mass="14982">TPTKENNVFTPVNYDNFWPSLSHNTHHNMSLQVHSSSTETLIHSQGIIGKQPLRVRRRQHKAVGTEIVKKRRAQANNRERRRMHGLNDAYERLREVVPALGNDRKLSKFETLQMAQTYINALSQLLNKD</sequence>
<evidence type="ECO:0000256" key="4">
    <source>
        <dbReference type="ARBA" id="ARBA00022902"/>
    </source>
</evidence>
<evidence type="ECO:0000256" key="3">
    <source>
        <dbReference type="ARBA" id="ARBA00022782"/>
    </source>
</evidence>
<keyword evidence="5" id="KW-0805">Transcription regulation</keyword>
<keyword evidence="4" id="KW-0524">Neurogenesis</keyword>
<feature type="non-terminal residue" evidence="9">
    <location>
        <position position="129"/>
    </location>
</feature>
<evidence type="ECO:0000313" key="10">
    <source>
        <dbReference type="Proteomes" id="UP001497623"/>
    </source>
</evidence>
<name>A0AAV2SER4_MEGNR</name>
<dbReference type="FunFam" id="4.10.280.10:FF:000025">
    <property type="entry name" value="protein atonal homolog 7"/>
    <property type="match status" value="1"/>
</dbReference>
<dbReference type="GO" id="GO:0016360">
    <property type="term" value="P:sensory organ precursor cell fate determination"/>
    <property type="evidence" value="ECO:0007669"/>
    <property type="project" value="UniProtKB-ARBA"/>
</dbReference>
<evidence type="ECO:0000313" key="9">
    <source>
        <dbReference type="EMBL" id="CAL4176332.1"/>
    </source>
</evidence>
<keyword evidence="2" id="KW-0217">Developmental protein</keyword>
<keyword evidence="6" id="KW-0804">Transcription</keyword>
<dbReference type="AlphaFoldDB" id="A0AAV2SER4"/>
<feature type="non-terminal residue" evidence="9">
    <location>
        <position position="1"/>
    </location>
</feature>
<dbReference type="PANTHER" id="PTHR19290:SF162">
    <property type="entry name" value="TRANSCRIPTION FACTOR ATOH7"/>
    <property type="match status" value="1"/>
</dbReference>
<keyword evidence="10" id="KW-1185">Reference proteome</keyword>
<dbReference type="GO" id="GO:0046982">
    <property type="term" value="F:protein heterodimerization activity"/>
    <property type="evidence" value="ECO:0007669"/>
    <property type="project" value="UniProtKB-ARBA"/>
</dbReference>
<dbReference type="EMBL" id="CAXKWB010054924">
    <property type="protein sequence ID" value="CAL4176332.1"/>
    <property type="molecule type" value="Genomic_DNA"/>
</dbReference>
<accession>A0AAV2SER4</accession>
<dbReference type="InterPro" id="IPR050359">
    <property type="entry name" value="bHLH_transcription_factors"/>
</dbReference>
<dbReference type="GO" id="GO:0005634">
    <property type="term" value="C:nucleus"/>
    <property type="evidence" value="ECO:0007669"/>
    <property type="project" value="UniProtKB-SubCell"/>
</dbReference>
<keyword evidence="7" id="KW-0539">Nucleus</keyword>
<dbReference type="GO" id="GO:0045944">
    <property type="term" value="P:positive regulation of transcription by RNA polymerase II"/>
    <property type="evidence" value="ECO:0007669"/>
    <property type="project" value="TreeGrafter"/>
</dbReference>
<dbReference type="Proteomes" id="UP001497623">
    <property type="component" value="Unassembled WGS sequence"/>
</dbReference>
<reference evidence="9 10" key="1">
    <citation type="submission" date="2024-05" db="EMBL/GenBank/DDBJ databases">
        <authorList>
            <person name="Wallberg A."/>
        </authorList>
    </citation>
    <scope>NUCLEOTIDE SEQUENCE [LARGE SCALE GENOMIC DNA]</scope>
</reference>
<dbReference type="Gene3D" id="4.10.280.10">
    <property type="entry name" value="Helix-loop-helix DNA-binding domain"/>
    <property type="match status" value="1"/>
</dbReference>
<dbReference type="GO" id="GO:0070888">
    <property type="term" value="F:E-box binding"/>
    <property type="evidence" value="ECO:0007669"/>
    <property type="project" value="TreeGrafter"/>
</dbReference>
<feature type="domain" description="BHLH" evidence="8">
    <location>
        <begin position="70"/>
        <end position="122"/>
    </location>
</feature>
<comment type="caution">
    <text evidence="9">The sequence shown here is derived from an EMBL/GenBank/DDBJ whole genome shotgun (WGS) entry which is preliminary data.</text>
</comment>
<evidence type="ECO:0000256" key="6">
    <source>
        <dbReference type="ARBA" id="ARBA00023163"/>
    </source>
</evidence>
<evidence type="ECO:0000256" key="7">
    <source>
        <dbReference type="ARBA" id="ARBA00023242"/>
    </source>
</evidence>
<keyword evidence="3" id="KW-0221">Differentiation</keyword>
<dbReference type="InterPro" id="IPR011598">
    <property type="entry name" value="bHLH_dom"/>
</dbReference>
<protein>
    <recommendedName>
        <fullName evidence="8">BHLH domain-containing protein</fullName>
    </recommendedName>
</protein>
<evidence type="ECO:0000256" key="5">
    <source>
        <dbReference type="ARBA" id="ARBA00023015"/>
    </source>
</evidence>
<dbReference type="GO" id="GO:0000981">
    <property type="term" value="F:DNA-binding transcription factor activity, RNA polymerase II-specific"/>
    <property type="evidence" value="ECO:0007669"/>
    <property type="project" value="TreeGrafter"/>
</dbReference>
<evidence type="ECO:0000256" key="1">
    <source>
        <dbReference type="ARBA" id="ARBA00004123"/>
    </source>
</evidence>
<dbReference type="SUPFAM" id="SSF47459">
    <property type="entry name" value="HLH, helix-loop-helix DNA-binding domain"/>
    <property type="match status" value="1"/>
</dbReference>
<organism evidence="9 10">
    <name type="scientific">Meganyctiphanes norvegica</name>
    <name type="common">Northern krill</name>
    <name type="synonym">Thysanopoda norvegica</name>
    <dbReference type="NCBI Taxonomy" id="48144"/>
    <lineage>
        <taxon>Eukaryota</taxon>
        <taxon>Metazoa</taxon>
        <taxon>Ecdysozoa</taxon>
        <taxon>Arthropoda</taxon>
        <taxon>Crustacea</taxon>
        <taxon>Multicrustacea</taxon>
        <taxon>Malacostraca</taxon>
        <taxon>Eumalacostraca</taxon>
        <taxon>Eucarida</taxon>
        <taxon>Euphausiacea</taxon>
        <taxon>Euphausiidae</taxon>
        <taxon>Meganyctiphanes</taxon>
    </lineage>
</organism>
<evidence type="ECO:0000256" key="2">
    <source>
        <dbReference type="ARBA" id="ARBA00022473"/>
    </source>
</evidence>
<gene>
    <name evidence="9" type="ORF">MNOR_LOCUS34780</name>
</gene>
<dbReference type="SMART" id="SM00353">
    <property type="entry name" value="HLH"/>
    <property type="match status" value="1"/>
</dbReference>
<dbReference type="InterPro" id="IPR036638">
    <property type="entry name" value="HLH_DNA-bd_sf"/>
</dbReference>